<feature type="domain" description="ABC transmembrane type-1" evidence="11">
    <location>
        <begin position="32"/>
        <end position="331"/>
    </location>
</feature>
<keyword evidence="13" id="KW-1185">Reference proteome</keyword>
<dbReference type="SMART" id="SM00382">
    <property type="entry name" value="AAA"/>
    <property type="match status" value="1"/>
</dbReference>
<keyword evidence="2" id="KW-0813">Transport</keyword>
<dbReference type="GO" id="GO:0034040">
    <property type="term" value="F:ATPase-coupled lipid transmembrane transporter activity"/>
    <property type="evidence" value="ECO:0007669"/>
    <property type="project" value="TreeGrafter"/>
</dbReference>
<dbReference type="RefSeq" id="WP_008847965.1">
    <property type="nucleotide sequence ID" value="NZ_AOJH01000043.1"/>
</dbReference>
<dbReference type="Pfam" id="PF00664">
    <property type="entry name" value="ABC_membrane"/>
    <property type="match status" value="1"/>
</dbReference>
<keyword evidence="5" id="KW-0547">Nucleotide-binding</keyword>
<protein>
    <submittedName>
        <fullName evidence="12">Xenobiotic-transporting ATPase</fullName>
    </submittedName>
</protein>
<evidence type="ECO:0000259" key="11">
    <source>
        <dbReference type="PROSITE" id="PS50929"/>
    </source>
</evidence>
<feature type="domain" description="ABC transporter" evidence="10">
    <location>
        <begin position="365"/>
        <end position="597"/>
    </location>
</feature>
<dbReference type="GO" id="GO:0140359">
    <property type="term" value="F:ABC-type transporter activity"/>
    <property type="evidence" value="ECO:0007669"/>
    <property type="project" value="InterPro"/>
</dbReference>
<accession>M0P5Z3</accession>
<dbReference type="InterPro" id="IPR003439">
    <property type="entry name" value="ABC_transporter-like_ATP-bd"/>
</dbReference>
<proteinExistence type="predicted"/>
<dbReference type="InterPro" id="IPR011527">
    <property type="entry name" value="ABC1_TM_dom"/>
</dbReference>
<sequence>MAGSDDERANITGRQKLRALVRVARYRPRRTLAIAVLSILAAGLEAIGLSFILPIVEIAEGGAASTENADGIMRGFVTAYDFVGAPLTLETAVLGVTVVMFVRYAASFLASWARKILQNDYRRHLTSRTFEGTLDARVSYFDSMGSDDIINSVITQTKYGAAVLTQSLSTLERTVMALAYLSIGLYLAPELTVLMVALLGLVTYLVRNVIEPGYVVGGRVADANERLQNTVQRGVQGIRDVKVFRMDGEVKDRFRDAIDGYVSASVRLARNKAFIDNAYQFLLAVSLFSIIYLALTFFPISLGELAVFLFAMFRLAPQASTINSLVYTIEGNLPHLVRTFEHVDTVDDLREPSGEDAPPAPIDRIAFEDVTFTYGDEPVLRGVDLEAERGEFVAMVGPSGAGKSTIASLLARLYEPDSGRITANGRPIRDFDLDAWRSEIAMVRQHPFIFNETLEFNLTIGARDATRAEIDEACEMARVDEFLREMPAGLDTVLGDDGVQLSGGQRQRVALARALLTDAPLLVLDEATSDLDSHLEADIHESIEATDDRTVVAIAHRLSTVSDADRIYTVEDGHIVERGTHDELLSDEGTYASMYASQRA</sequence>
<dbReference type="GO" id="GO:0016887">
    <property type="term" value="F:ATP hydrolysis activity"/>
    <property type="evidence" value="ECO:0007669"/>
    <property type="project" value="InterPro"/>
</dbReference>
<dbReference type="Gene3D" id="3.40.50.300">
    <property type="entry name" value="P-loop containing nucleotide triphosphate hydrolases"/>
    <property type="match status" value="1"/>
</dbReference>
<keyword evidence="4 9" id="KW-0812">Transmembrane</keyword>
<comment type="subcellular location">
    <subcellularLocation>
        <location evidence="1">Cell membrane</location>
        <topology evidence="1">Multi-pass membrane protein</topology>
    </subcellularLocation>
</comment>
<keyword evidence="7 9" id="KW-1133">Transmembrane helix</keyword>
<dbReference type="InterPro" id="IPR003593">
    <property type="entry name" value="AAA+_ATPase"/>
</dbReference>
<feature type="transmembrane region" description="Helical" evidence="9">
    <location>
        <begin position="32"/>
        <end position="56"/>
    </location>
</feature>
<name>M0P5Z3_9EURY</name>
<evidence type="ECO:0000256" key="6">
    <source>
        <dbReference type="ARBA" id="ARBA00022840"/>
    </source>
</evidence>
<evidence type="ECO:0000313" key="12">
    <source>
        <dbReference type="EMBL" id="EMA65542.1"/>
    </source>
</evidence>
<dbReference type="PATRIC" id="fig|1230456.3.peg.1202"/>
<dbReference type="GO" id="GO:0005524">
    <property type="term" value="F:ATP binding"/>
    <property type="evidence" value="ECO:0007669"/>
    <property type="project" value="UniProtKB-KW"/>
</dbReference>
<feature type="transmembrane region" description="Helical" evidence="9">
    <location>
        <begin position="278"/>
        <end position="311"/>
    </location>
</feature>
<dbReference type="PROSITE" id="PS00211">
    <property type="entry name" value="ABC_TRANSPORTER_1"/>
    <property type="match status" value="1"/>
</dbReference>
<dbReference type="Pfam" id="PF00005">
    <property type="entry name" value="ABC_tran"/>
    <property type="match status" value="1"/>
</dbReference>
<gene>
    <name evidence="12" type="ORF">C468_06158</name>
</gene>
<evidence type="ECO:0000256" key="4">
    <source>
        <dbReference type="ARBA" id="ARBA00022692"/>
    </source>
</evidence>
<comment type="caution">
    <text evidence="12">The sequence shown here is derived from an EMBL/GenBank/DDBJ whole genome shotgun (WGS) entry which is preliminary data.</text>
</comment>
<dbReference type="SUPFAM" id="SSF90123">
    <property type="entry name" value="ABC transporter transmembrane region"/>
    <property type="match status" value="1"/>
</dbReference>
<dbReference type="PANTHER" id="PTHR24221:SF646">
    <property type="entry name" value="HAEMOLYSIN SECRETION ATP-BINDING PROTEIN"/>
    <property type="match status" value="1"/>
</dbReference>
<dbReference type="EMBL" id="AOJH01000043">
    <property type="protein sequence ID" value="EMA65542.1"/>
    <property type="molecule type" value="Genomic_DNA"/>
</dbReference>
<evidence type="ECO:0000256" key="3">
    <source>
        <dbReference type="ARBA" id="ARBA00022475"/>
    </source>
</evidence>
<evidence type="ECO:0000256" key="9">
    <source>
        <dbReference type="SAM" id="Phobius"/>
    </source>
</evidence>
<evidence type="ECO:0000256" key="7">
    <source>
        <dbReference type="ARBA" id="ARBA00022989"/>
    </source>
</evidence>
<evidence type="ECO:0000259" key="10">
    <source>
        <dbReference type="PROSITE" id="PS50893"/>
    </source>
</evidence>
<keyword evidence="3" id="KW-1003">Cell membrane</keyword>
<feature type="transmembrane region" description="Helical" evidence="9">
    <location>
        <begin position="92"/>
        <end position="113"/>
    </location>
</feature>
<evidence type="ECO:0000313" key="13">
    <source>
        <dbReference type="Proteomes" id="UP000011546"/>
    </source>
</evidence>
<keyword evidence="8 9" id="KW-0472">Membrane</keyword>
<evidence type="ECO:0000256" key="1">
    <source>
        <dbReference type="ARBA" id="ARBA00004651"/>
    </source>
</evidence>
<dbReference type="PANTHER" id="PTHR24221">
    <property type="entry name" value="ATP-BINDING CASSETTE SUB-FAMILY B"/>
    <property type="match status" value="1"/>
</dbReference>
<dbReference type="InterPro" id="IPR036640">
    <property type="entry name" value="ABC1_TM_sf"/>
</dbReference>
<dbReference type="InterPro" id="IPR039421">
    <property type="entry name" value="Type_1_exporter"/>
</dbReference>
<evidence type="ECO:0000256" key="8">
    <source>
        <dbReference type="ARBA" id="ARBA00023136"/>
    </source>
</evidence>
<dbReference type="InterPro" id="IPR017871">
    <property type="entry name" value="ABC_transporter-like_CS"/>
</dbReference>
<dbReference type="Proteomes" id="UP000011546">
    <property type="component" value="Unassembled WGS sequence"/>
</dbReference>
<dbReference type="GO" id="GO:0005886">
    <property type="term" value="C:plasma membrane"/>
    <property type="evidence" value="ECO:0007669"/>
    <property type="project" value="UniProtKB-SubCell"/>
</dbReference>
<dbReference type="PROSITE" id="PS50929">
    <property type="entry name" value="ABC_TM1F"/>
    <property type="match status" value="1"/>
</dbReference>
<organism evidence="12 13">
    <name type="scientific">Halorubrum kocurii JCM 14978</name>
    <dbReference type="NCBI Taxonomy" id="1230456"/>
    <lineage>
        <taxon>Archaea</taxon>
        <taxon>Methanobacteriati</taxon>
        <taxon>Methanobacteriota</taxon>
        <taxon>Stenosarchaea group</taxon>
        <taxon>Halobacteria</taxon>
        <taxon>Halobacteriales</taxon>
        <taxon>Haloferacaceae</taxon>
        <taxon>Halorubrum</taxon>
    </lineage>
</organism>
<evidence type="ECO:0000256" key="2">
    <source>
        <dbReference type="ARBA" id="ARBA00022448"/>
    </source>
</evidence>
<evidence type="ECO:0000256" key="5">
    <source>
        <dbReference type="ARBA" id="ARBA00022741"/>
    </source>
</evidence>
<dbReference type="InterPro" id="IPR027417">
    <property type="entry name" value="P-loop_NTPase"/>
</dbReference>
<dbReference type="SUPFAM" id="SSF52540">
    <property type="entry name" value="P-loop containing nucleoside triphosphate hydrolases"/>
    <property type="match status" value="1"/>
</dbReference>
<dbReference type="Gene3D" id="1.20.1560.10">
    <property type="entry name" value="ABC transporter type 1, transmembrane domain"/>
    <property type="match status" value="1"/>
</dbReference>
<reference evidence="12 13" key="1">
    <citation type="journal article" date="2014" name="PLoS Genet.">
        <title>Phylogenetically driven sequencing of extremely halophilic archaea reveals strategies for static and dynamic osmo-response.</title>
        <authorList>
            <person name="Becker E.A."/>
            <person name="Seitzer P.M."/>
            <person name="Tritt A."/>
            <person name="Larsen D."/>
            <person name="Krusor M."/>
            <person name="Yao A.I."/>
            <person name="Wu D."/>
            <person name="Madern D."/>
            <person name="Eisen J.A."/>
            <person name="Darling A.E."/>
            <person name="Facciotti M.T."/>
        </authorList>
    </citation>
    <scope>NUCLEOTIDE SEQUENCE [LARGE SCALE GENOMIC DNA]</scope>
    <source>
        <strain evidence="12 13">JCM 14978</strain>
    </source>
</reference>
<dbReference type="FunFam" id="3.40.50.300:FF:000221">
    <property type="entry name" value="Multidrug ABC transporter ATP-binding protein"/>
    <property type="match status" value="1"/>
</dbReference>
<dbReference type="AlphaFoldDB" id="M0P5Z3"/>
<dbReference type="STRING" id="1230456.C468_06158"/>
<dbReference type="OrthoDB" id="121502at2157"/>
<keyword evidence="6" id="KW-0067">ATP-binding</keyword>
<dbReference type="PROSITE" id="PS50893">
    <property type="entry name" value="ABC_TRANSPORTER_2"/>
    <property type="match status" value="1"/>
</dbReference>